<reference evidence="10 11" key="1">
    <citation type="submission" date="2019-04" db="EMBL/GenBank/DDBJ databases">
        <title>A pseudo-fructophilic Leuconostoc citreum strain F192-5 isolated from peel of satsuma mandarin: the first report for isolation and characterization of strain-dependent fructophilic-like characteristics.</title>
        <authorList>
            <person name="Maeno S."/>
            <person name="Tanizawa Y."/>
            <person name="Kajikawa A."/>
            <person name="Kanesaki Y."/>
            <person name="Kubota E."/>
            <person name="Arita M."/>
            <person name="Leon D."/>
            <person name="Endo A."/>
        </authorList>
    </citation>
    <scope>NUCLEOTIDE SEQUENCE [LARGE SCALE GENOMIC DNA]</scope>
    <source>
        <strain evidence="10 11">F192-5</strain>
    </source>
</reference>
<gene>
    <name evidence="10" type="primary">pepV</name>
    <name evidence="10" type="ORF">LCIT_11980</name>
</gene>
<dbReference type="InterPro" id="IPR011650">
    <property type="entry name" value="Peptidase_M20_dimer"/>
</dbReference>
<evidence type="ECO:0000259" key="9">
    <source>
        <dbReference type="Pfam" id="PF07687"/>
    </source>
</evidence>
<dbReference type="GO" id="GO:0006526">
    <property type="term" value="P:L-arginine biosynthetic process"/>
    <property type="evidence" value="ECO:0007669"/>
    <property type="project" value="TreeGrafter"/>
</dbReference>
<keyword evidence="7" id="KW-0224">Dipeptidase</keyword>
<dbReference type="NCBIfam" id="NF005591">
    <property type="entry name" value="PRK07318.1"/>
    <property type="match status" value="1"/>
</dbReference>
<dbReference type="SUPFAM" id="SSF55031">
    <property type="entry name" value="Bacterial exopeptidase dimerisation domain"/>
    <property type="match status" value="1"/>
</dbReference>
<dbReference type="GO" id="GO:0006508">
    <property type="term" value="P:proteolysis"/>
    <property type="evidence" value="ECO:0007669"/>
    <property type="project" value="UniProtKB-KW"/>
</dbReference>
<keyword evidence="4" id="KW-0479">Metal-binding</keyword>
<comment type="cofactor">
    <cofactor evidence="1">
        <name>Zn(2+)</name>
        <dbReference type="ChEBI" id="CHEBI:29105"/>
    </cofactor>
</comment>
<accession>A0A5A5U1N3</accession>
<evidence type="ECO:0000256" key="3">
    <source>
        <dbReference type="ARBA" id="ARBA00022670"/>
    </source>
</evidence>
<keyword evidence="8" id="KW-0482">Metalloprotease</keyword>
<dbReference type="InterPro" id="IPR036264">
    <property type="entry name" value="Bact_exopeptidase_dim_dom"/>
</dbReference>
<dbReference type="GO" id="GO:0008270">
    <property type="term" value="F:zinc ion binding"/>
    <property type="evidence" value="ECO:0007669"/>
    <property type="project" value="InterPro"/>
</dbReference>
<dbReference type="Gene3D" id="3.40.630.10">
    <property type="entry name" value="Zn peptidases"/>
    <property type="match status" value="1"/>
</dbReference>
<evidence type="ECO:0000313" key="11">
    <source>
        <dbReference type="Proteomes" id="UP000323274"/>
    </source>
</evidence>
<dbReference type="Gene3D" id="3.30.70.360">
    <property type="match status" value="2"/>
</dbReference>
<evidence type="ECO:0000256" key="4">
    <source>
        <dbReference type="ARBA" id="ARBA00022723"/>
    </source>
</evidence>
<dbReference type="InterPro" id="IPR001261">
    <property type="entry name" value="ArgE/DapE_CS"/>
</dbReference>
<evidence type="ECO:0000256" key="2">
    <source>
        <dbReference type="ARBA" id="ARBA00006247"/>
    </source>
</evidence>
<dbReference type="GO" id="GO:0008237">
    <property type="term" value="F:metallopeptidase activity"/>
    <property type="evidence" value="ECO:0007669"/>
    <property type="project" value="UniProtKB-KW"/>
</dbReference>
<dbReference type="PROSITE" id="PS00759">
    <property type="entry name" value="ARGE_DAPE_CPG2_2"/>
    <property type="match status" value="1"/>
</dbReference>
<dbReference type="EMBL" id="BJJW01000006">
    <property type="protein sequence ID" value="GDZ83956.1"/>
    <property type="molecule type" value="Genomic_DNA"/>
</dbReference>
<sequence length="471" mass="51265">MTIDWKKEAQTRQTSFINDLKHLLAIESVRDDTQASADAPLGPGPKEALLAMLRLAERDGFTTKNIDNIVGYIEIGPKDAKDYVAILSHVDVMPAGEGWETAPFEPVVTEDKIIARGASDDKGPGMAAYYAFKILAELDVPLKRRVRLIFGTDEENDWLGMTRYFEVEPAPIFGFSPDAEYPIINGEKGNVQVELKSQANNSGTETLVTFEAGLRTNMVPGIARATVKSAQVDNLTAEFEKFLAANPQISGAIETNGDEMHFVVNGKQVHGAMPETGENAGTYLAHFLQNFAFGGTAKSFLTYLGTPAHQDTIGQKFGVNYTDDVMGPLSMNVGIQKFVDGEEAFINFNFRYPKGITPDEIVTGLASQLGDWDVVPTVGGHAQVPHYVSPTDPVVDTLLRVYHEQTGLPAHDQVIGGGTYGRLMARGVAFGALFPDSPDTMHQVNEFALLDDLYRSIAIYAQAIAELTAID</sequence>
<comment type="similarity">
    <text evidence="2">Belongs to the peptidase M20A family.</text>
</comment>
<feature type="domain" description="Peptidase M20 dimerisation" evidence="9">
    <location>
        <begin position="259"/>
        <end position="368"/>
    </location>
</feature>
<dbReference type="CDD" id="cd03888">
    <property type="entry name" value="M20_PepV"/>
    <property type="match status" value="1"/>
</dbReference>
<dbReference type="Pfam" id="PF07687">
    <property type="entry name" value="M20_dimer"/>
    <property type="match status" value="1"/>
</dbReference>
<dbReference type="InterPro" id="IPR050072">
    <property type="entry name" value="Peptidase_M20A"/>
</dbReference>
<dbReference type="InterPro" id="IPR010964">
    <property type="entry name" value="M20A_pepV-rel"/>
</dbReference>
<evidence type="ECO:0000256" key="8">
    <source>
        <dbReference type="ARBA" id="ARBA00023049"/>
    </source>
</evidence>
<evidence type="ECO:0000256" key="7">
    <source>
        <dbReference type="ARBA" id="ARBA00022997"/>
    </source>
</evidence>
<evidence type="ECO:0000256" key="1">
    <source>
        <dbReference type="ARBA" id="ARBA00001947"/>
    </source>
</evidence>
<organism evidence="10 11">
    <name type="scientific">Leuconostoc citreum</name>
    <dbReference type="NCBI Taxonomy" id="33964"/>
    <lineage>
        <taxon>Bacteria</taxon>
        <taxon>Bacillati</taxon>
        <taxon>Bacillota</taxon>
        <taxon>Bacilli</taxon>
        <taxon>Lactobacillales</taxon>
        <taxon>Lactobacillaceae</taxon>
        <taxon>Leuconostoc</taxon>
    </lineage>
</organism>
<dbReference type="RefSeq" id="WP_004904289.1">
    <property type="nucleotide sequence ID" value="NZ_BJJW01000006.1"/>
</dbReference>
<dbReference type="NCBIfam" id="TIGR01887">
    <property type="entry name" value="dipeptidaselike"/>
    <property type="match status" value="1"/>
</dbReference>
<keyword evidence="3" id="KW-0645">Protease</keyword>
<dbReference type="GO" id="GO:0016805">
    <property type="term" value="F:dipeptidase activity"/>
    <property type="evidence" value="ECO:0007669"/>
    <property type="project" value="UniProtKB-KW"/>
</dbReference>
<dbReference type="PANTHER" id="PTHR43808">
    <property type="entry name" value="ACETYLORNITHINE DEACETYLASE"/>
    <property type="match status" value="1"/>
</dbReference>
<dbReference type="SUPFAM" id="SSF53187">
    <property type="entry name" value="Zn-dependent exopeptidases"/>
    <property type="match status" value="1"/>
</dbReference>
<evidence type="ECO:0000313" key="10">
    <source>
        <dbReference type="EMBL" id="GDZ83956.1"/>
    </source>
</evidence>
<evidence type="ECO:0000256" key="6">
    <source>
        <dbReference type="ARBA" id="ARBA00022833"/>
    </source>
</evidence>
<dbReference type="Proteomes" id="UP000323274">
    <property type="component" value="Unassembled WGS sequence"/>
</dbReference>
<proteinExistence type="inferred from homology"/>
<dbReference type="PANTHER" id="PTHR43808:SF31">
    <property type="entry name" value="N-ACETYL-L-CITRULLINE DEACETYLASE"/>
    <property type="match status" value="1"/>
</dbReference>
<dbReference type="InterPro" id="IPR002933">
    <property type="entry name" value="Peptidase_M20"/>
</dbReference>
<keyword evidence="6" id="KW-0862">Zinc</keyword>
<evidence type="ECO:0000256" key="5">
    <source>
        <dbReference type="ARBA" id="ARBA00022801"/>
    </source>
</evidence>
<dbReference type="Pfam" id="PF01546">
    <property type="entry name" value="Peptidase_M20"/>
    <property type="match status" value="1"/>
</dbReference>
<protein>
    <submittedName>
        <fullName evidence="10">Dipeptidase PepV</fullName>
    </submittedName>
</protein>
<dbReference type="AlphaFoldDB" id="A0A5A5U1N3"/>
<comment type="caution">
    <text evidence="10">The sequence shown here is derived from an EMBL/GenBank/DDBJ whole genome shotgun (WGS) entry which is preliminary data.</text>
</comment>
<name>A0A5A5U1N3_LEUCI</name>
<dbReference type="GO" id="GO:0008777">
    <property type="term" value="F:acetylornithine deacetylase activity"/>
    <property type="evidence" value="ECO:0007669"/>
    <property type="project" value="TreeGrafter"/>
</dbReference>
<keyword evidence="5" id="KW-0378">Hydrolase</keyword>